<feature type="region of interest" description="Disordered" evidence="3">
    <location>
        <begin position="2846"/>
        <end position="2868"/>
    </location>
</feature>
<feature type="domain" description="Phage tail tape measure protein" evidence="5">
    <location>
        <begin position="2526"/>
        <end position="2719"/>
    </location>
</feature>
<protein>
    <submittedName>
        <fullName evidence="6">Head-tail preconnector protein GP5 (Putative peptidase GP5) [Cleaved into: Scaffold protein GP6 (Head protein GP6)]</fullName>
    </submittedName>
</protein>
<dbReference type="Pfam" id="PF10145">
    <property type="entry name" value="PhageMin_Tail"/>
    <property type="match status" value="1"/>
</dbReference>
<evidence type="ECO:0000256" key="3">
    <source>
        <dbReference type="SAM" id="MobiDB-lite"/>
    </source>
</evidence>
<evidence type="ECO:0000256" key="2">
    <source>
        <dbReference type="SAM" id="Coils"/>
    </source>
</evidence>
<dbReference type="CDD" id="cd07022">
    <property type="entry name" value="S49_Sppa_36K_type"/>
    <property type="match status" value="1"/>
</dbReference>
<dbReference type="InterPro" id="IPR010090">
    <property type="entry name" value="Phage_tape_meas"/>
</dbReference>
<comment type="similarity">
    <text evidence="1">Belongs to the peptidase S49 family.</text>
</comment>
<feature type="coiled-coil region" evidence="2">
    <location>
        <begin position="2335"/>
        <end position="2443"/>
    </location>
</feature>
<dbReference type="EMBL" id="CAXAMM010034324">
    <property type="protein sequence ID" value="CAK9072626.1"/>
    <property type="molecule type" value="Genomic_DNA"/>
</dbReference>
<dbReference type="Gene3D" id="3.90.226.10">
    <property type="entry name" value="2-enoyl-CoA Hydratase, Chain A, domain 1"/>
    <property type="match status" value="1"/>
</dbReference>
<dbReference type="Pfam" id="PF01343">
    <property type="entry name" value="Peptidase_S49"/>
    <property type="match status" value="1"/>
</dbReference>
<dbReference type="InterPro" id="IPR033855">
    <property type="entry name" value="Protein_C"/>
</dbReference>
<dbReference type="PANTHER" id="PTHR42987:SF4">
    <property type="entry name" value="PROTEASE SOHB-RELATED"/>
    <property type="match status" value="1"/>
</dbReference>
<dbReference type="SUPFAM" id="SSF52096">
    <property type="entry name" value="ClpP/crotonase"/>
    <property type="match status" value="1"/>
</dbReference>
<evidence type="ECO:0000259" key="5">
    <source>
        <dbReference type="Pfam" id="PF10145"/>
    </source>
</evidence>
<evidence type="ECO:0000259" key="4">
    <source>
        <dbReference type="Pfam" id="PF01343"/>
    </source>
</evidence>
<evidence type="ECO:0000313" key="6">
    <source>
        <dbReference type="EMBL" id="CAK9072626.1"/>
    </source>
</evidence>
<feature type="domain" description="Peptidase S49" evidence="4">
    <location>
        <begin position="608"/>
        <end position="751"/>
    </location>
</feature>
<evidence type="ECO:0000313" key="7">
    <source>
        <dbReference type="Proteomes" id="UP001642464"/>
    </source>
</evidence>
<name>A0ABP0P988_9DINO</name>
<dbReference type="Pfam" id="PF05136">
    <property type="entry name" value="Phage_portal_2"/>
    <property type="match status" value="1"/>
</dbReference>
<dbReference type="InterPro" id="IPR029045">
    <property type="entry name" value="ClpP/crotonase-like_dom_sf"/>
</dbReference>
<reference evidence="6 7" key="1">
    <citation type="submission" date="2024-02" db="EMBL/GenBank/DDBJ databases">
        <authorList>
            <person name="Chen Y."/>
            <person name="Shah S."/>
            <person name="Dougan E. K."/>
            <person name="Thang M."/>
            <person name="Chan C."/>
        </authorList>
    </citation>
    <scope>NUCLEOTIDE SEQUENCE [LARGE SCALE GENOMIC DNA]</scope>
</reference>
<keyword evidence="7" id="KW-1185">Reference proteome</keyword>
<dbReference type="InterPro" id="IPR006429">
    <property type="entry name" value="Phage_lambda_portal"/>
</dbReference>
<organism evidence="6 7">
    <name type="scientific">Durusdinium trenchii</name>
    <dbReference type="NCBI Taxonomy" id="1381693"/>
    <lineage>
        <taxon>Eukaryota</taxon>
        <taxon>Sar</taxon>
        <taxon>Alveolata</taxon>
        <taxon>Dinophyceae</taxon>
        <taxon>Suessiales</taxon>
        <taxon>Symbiodiniaceae</taxon>
        <taxon>Durusdinium</taxon>
    </lineage>
</organism>
<evidence type="ECO:0000256" key="1">
    <source>
        <dbReference type="ARBA" id="ARBA00008683"/>
    </source>
</evidence>
<dbReference type="Proteomes" id="UP001642464">
    <property type="component" value="Unassembled WGS sequence"/>
</dbReference>
<proteinExistence type="inferred from homology"/>
<dbReference type="InterPro" id="IPR002142">
    <property type="entry name" value="Peptidase_S49"/>
</dbReference>
<comment type="caution">
    <text evidence="6">The sequence shown here is derived from an EMBL/GenBank/DDBJ whole genome shotgun (WGS) entry which is preliminary data.</text>
</comment>
<sequence>MADEATQEYSYNGRTWKRADFPTALDSLRRLRTELQTERTLQMPSWMASFTSYPFSSGGNTRGGYTAGKVTRLTEDWRPGEVGPNRAHQMDGQLLRERAWDLYHNTPYAGSAVDAYIANVIECGIVPEFDDDAREAEWRRWCGVSGHGTRECDLSRDQTFYELQQLILTEVIVGGGCLIHFVDLPRRSQRVPIALELIGEDRFANELQMYGRNPKTANPVKNGIEIDPATGRTLAYHVRKTQPNDLEFDPLETIRLPREQCEYAYIKSRIGAKRGTSLLKNSIMWLWALGYYTDNELAASDLKSSWAYIIRTAAGSQGWSGLSGESESQLTDINGNAIDRHEPGMIWRGDENDEIVGVGPNVPGADSLPWINMIQRSIAIGVRLSYEEVFRDYSKGSFSSVRMARGQDKKRYKPLQWFCISHIGNPTLQRFNRAAVGAMLPGFPLPSEFASGIEDEWLDAQQWQTPGWESPNPKDDAAAHHQMLEDRTISRTEIAAAQGRNWTRTAEALGREETAMEQAAIRIGGGTRASDEQGESIAVLNLYGTIAHRMNLMMEFSGGTSAELFGKAFDKALADDNVQAVVIRIDSPGGAVTGVPELADKIFQARGAKPIIAVVDPLMASAAYWIGSAADEIVATPSAIDIGSIGVLSVHHETAKRDERDGHTYTVIRSVERKAEGLSVEPLSDEARARLQERAEMLHGRFVSAVARNRGVSIEVVNEKFGQGGTLTAEEAMAVGMIDRIATYESVLEELGAVATPSRGGAGGERSRHRAVATQGRSIMDPKVRLALVQAGLMAASASTDDAKAALQLACDVAGVDVSDDVTAMQAAIAKANGRPTQSQATPVAVEPTANAPKSGLSVEDITGLVASAGASLSADDKLALQTDLLKSRESLSLSQVLDKINERAVAANPPAGAANDVQVTQAAADKFHAAARDAILTRAFRGARPDQVYDHRTGDYVAWQPEGRNYGLSSALGIATQCLVMAGVPQGKINQLAPMHIGQLVMGADPSQLGLGGFLASADGPAYNVSGMFSNILLDAANVTLRRSYDEARTTFDRWMGRGTDIRDFKLVNRVIAGEIGDPKAIPEDGTFDESTLTDGKESYRLTVWGQVFSHSWQLVVNDQLDSFMETPTKLGAAMRRKVNKLAYQALKDNSALSDTGNLFNANAITTTGGHNNQTTGTLSTPAAYVTAFNTMTSKMMQQRGLSSESSILNLMPEFVILPPAIRGIMLEVLGSTSVAINTAGNSGTKNIWQGALTPVEEGELSAAAGGSDTAFYLAANSSQVDTIEYAYLQGMPAPVIEQKTAFDRLAVRQRIYFAFGVKPLDFRGLQKHTVVDGSEAGEVAIDMASTNEIENVCLYQGDKLQFDIDKIVEFGCRVKMNQAALDATSMFAIGLTGDRNDAIDSIAQAALFRVDGSSDTTALVVETDDGTTNNDDVATGKTLINEYADLLISFANGTDDVRFFVNGQPVATGTTFDMSGYTGSLQLFAQIQKTADTNVDGFTLDHWYVRGRRTLTTSHATSVFLNTDHFAESVTHRPLGVTANDATVTAIVEWDEPSVETSHGREVRQSGKLSVADSVSCSVKDHWVVDSVTYQATSVRPAQGGLQIVTIQAHDIEGALSIVAEEEEALALAHLRNMIADCEVWRAIVAQPGYVWSDLKTLADAATSDRDDAIDAIYYDRIDDEGQSQTVPAVLIRHAEEDDFIHQGGGQWDITASFYIEMNLEIPSDYRSSTRIATVDFLNKIGRFRRELIANTNGLVSRRNHGLLMRESLRAAAQRHVQVTLGKHFKDLPETRPGGKMRRYVRNNARITATQHRARVRLRRTAEVPATTQASDQVGVPTMAVTLFDATLGATTLKQCSAADFAPGNNIAPARASADITASAHYVMFGEPRARWTTTDVEGALAAIDPTSGLSVTSSNIILPWRVRSSGGTFVSGANNIRVYGTDGLVIPQSVTVEQDGTAEMNLEAAFLSTDGQASPISYDGSYSVSGPSYNTEFRLGPNSINGSDVTGITGFTVNFGLEIELERLDGDTFAQAVYINAVNPTIDVRFRNQAVFASHGPLFNAMTAAVFSLREKSAGGTVVADTSEAHITFTFADGIVDVQNLSAQGSSTSVPTLNLRLSMAHYVIYLPKTDRAGVNPTPPTLACRGVLGAVAQFHPQQQDWIPAIEDPERDLTPARYWVGVYRDNPPTPGDLARDYQFPGQWITLGDGREWNIPHAERVPHDIIRADDGSTRFIPQRKLHQFAIAADRWRQVLDEMEPGGKVLYSELRDFVEVGLSANYRLIPEIADRIGAPLWNTETVLRAAFAIILPSAPTLKPGAAREEAAARREAGRIIKENQTALERLNAQEQRLNELAKQGHLTQTQLNRALASAREEYKRATTDHAALAEAERRRINQQKETIRLEKQKASEAKATFDETRTPLERYQAEQARLNRMLKEGRINQETFNRAMRQARDNLRGAHGGAMRFASSLGNIVSGIVGGAGVLSALNMWKQANSELIEQANEIGAKYDGMFRKFRVQSGPVGVPVEQATEAATQLVSSGFSAQEASGGSLREFLRVLSASNIRGAEVDPATLAKSFSQFLSAEGLPKTAENVANVGQSAQLLFKGTNFQIPQLTDLAKEASSFSSLVPLDQQLGAFASLVQRQEAPQAATGLRNIIGRLSTARESAPRREGLARLGLQPDEVDFIGEDLFDVLGKLRQGLDRLPEEQRAGTLRNLFEEQGVATANNLLNSMDEIRQNVVIQRDRGSVESDVAEATSGRGAAAVRQQVAEEQQLLGSDQLDDLIKTELRIIARESGRSPFVTATTGWSYDISRSLGMSQASAVWGSSASDERVTLETILERIEQRSAGASAQREQVGERPSNSNAS</sequence>
<gene>
    <name evidence="6" type="ORF">SCF082_LOCUS35689</name>
</gene>
<accession>A0ABP0P988</accession>
<dbReference type="Pfam" id="PF25209">
    <property type="entry name" value="Phage_capsid_4"/>
    <property type="match status" value="1"/>
</dbReference>
<dbReference type="PANTHER" id="PTHR42987">
    <property type="entry name" value="PEPTIDASE S49"/>
    <property type="match status" value="1"/>
</dbReference>
<keyword evidence="2" id="KW-0175">Coiled coil</keyword>